<comment type="subcellular location">
    <subcellularLocation>
        <location evidence="1">Membrane</location>
        <topology evidence="1">Multi-pass membrane protein</topology>
    </subcellularLocation>
</comment>
<feature type="transmembrane region" description="Helical" evidence="5">
    <location>
        <begin position="755"/>
        <end position="774"/>
    </location>
</feature>
<dbReference type="Proteomes" id="UP000240317">
    <property type="component" value="Unassembled WGS sequence"/>
</dbReference>
<dbReference type="PANTHER" id="PTHR43077">
    <property type="entry name" value="TRANSPORT PERMEASE YVFS-RELATED"/>
    <property type="match status" value="1"/>
</dbReference>
<evidence type="ECO:0000256" key="2">
    <source>
        <dbReference type="ARBA" id="ARBA00022692"/>
    </source>
</evidence>
<comment type="caution">
    <text evidence="6">The sequence shown here is derived from an EMBL/GenBank/DDBJ whole genome shotgun (WGS) entry which is preliminary data.</text>
</comment>
<dbReference type="EMBL" id="PYSV01000005">
    <property type="protein sequence ID" value="PTA68519.1"/>
    <property type="molecule type" value="Genomic_DNA"/>
</dbReference>
<keyword evidence="2 5" id="KW-0812">Transmembrane</keyword>
<evidence type="ECO:0000256" key="1">
    <source>
        <dbReference type="ARBA" id="ARBA00004141"/>
    </source>
</evidence>
<keyword evidence="3 5" id="KW-1133">Transmembrane helix</keyword>
<dbReference type="GO" id="GO:0016020">
    <property type="term" value="C:membrane"/>
    <property type="evidence" value="ECO:0007669"/>
    <property type="project" value="UniProtKB-SubCell"/>
</dbReference>
<dbReference type="InterPro" id="IPR051328">
    <property type="entry name" value="T7SS_ABC-Transporter"/>
</dbReference>
<dbReference type="InterPro" id="IPR017500">
    <property type="entry name" value="Phage_infect_YhgE_N"/>
</dbReference>
<feature type="transmembrane region" description="Helical" evidence="5">
    <location>
        <begin position="809"/>
        <end position="830"/>
    </location>
</feature>
<evidence type="ECO:0000313" key="7">
    <source>
        <dbReference type="Proteomes" id="UP000240317"/>
    </source>
</evidence>
<protein>
    <submittedName>
        <fullName evidence="6">YhgE/Pip domain-containing protein</fullName>
    </submittedName>
</protein>
<dbReference type="PANTHER" id="PTHR43077:SF10">
    <property type="entry name" value="TRANSPORT PERMEASE PROTEIN"/>
    <property type="match status" value="1"/>
</dbReference>
<keyword evidence="7" id="KW-1185">Reference proteome</keyword>
<dbReference type="NCBIfam" id="TIGR03062">
    <property type="entry name" value="pip_yhgE_Cterm"/>
    <property type="match status" value="1"/>
</dbReference>
<accession>A0A2T3W9D9</accession>
<sequence>MTPAPPDPAAPRGGVWADYRRLTPSERALWRFPLMWVAALAIAFIPLVYAGTYLASVWDPYGRLTELPVALVNADQGATLRGQRHLLGRDVVRELRQDPPVRLIAYPSEAAAQAAVRRGEVYFALTLPRDFSQRAVAGDSRQQGQLHLYTAPGSSYFASRVGRTVAQEIATRLNERLGGHRWEVVQRSLRDMQRGFEDLRVATGRLRAGASRLEAGAGTLSSGAETLNRGLDTAQQGAQALAAGAGRLSGGVTTLTSGSARLSQGLRQLEAAAPGRAQLAPLQQGAAALSSGAGQLAGGLGALGQGAAQLTAGAGRLAEGAEQVQGGAAQLAQKLPALGSGLGTLHTGAGQLAQGAAALARGNAEVAAGAQALAGELPTLHAGLGELAGGAAELQAGAGTVAAGARQTQVEALTGRAERLSSGAAALARGLREAQAGTAAAVKGAGALATGAEAAASGAQTVAQGAATLTGKLAEAAAGAGPAAQGAQTLAAGTRALQTGAAGLQTGAATLAGKTAEAAAGARTVATGARRLQSGVQTLVAGNLQLKAALKTATTKLPPPQDLKELQGGAQTLARKTDELAAGLGALSGGAAQLTQGTRDLQAGAAGLRAGLAEVQRRLPRRTEALSGDPQGLAASAVVVETVAAEVPSNGAAFAPYFMALGLWVGATMTTFIFPYLLLPESGRGTRQRARVLRKFALPAGYVTVQALLLVGGLAWLGVPYGQPGLVVLTTVLASLTFMALILALNLLLGAAGRLLALVLLVVQLGASGGSYPVELAPGFFRAIHAAMPVTDVVQALRAAMFGAYEGQYLAFVGRILLVALLAVGLALVARWRWQFTPDDQFRSPIVMDVG</sequence>
<dbReference type="NCBIfam" id="TIGR03061">
    <property type="entry name" value="pip_yhgE_Nterm"/>
    <property type="match status" value="1"/>
</dbReference>
<keyword evidence="4 5" id="KW-0472">Membrane</keyword>
<proteinExistence type="predicted"/>
<dbReference type="InterPro" id="IPR017501">
    <property type="entry name" value="Phage_infect_YhgE_C"/>
</dbReference>
<evidence type="ECO:0000256" key="4">
    <source>
        <dbReference type="ARBA" id="ARBA00023136"/>
    </source>
</evidence>
<evidence type="ECO:0000256" key="5">
    <source>
        <dbReference type="SAM" id="Phobius"/>
    </source>
</evidence>
<name>A0A2T3W9D9_9DEIO</name>
<evidence type="ECO:0000256" key="3">
    <source>
        <dbReference type="ARBA" id="ARBA00022989"/>
    </source>
</evidence>
<dbReference type="Gene3D" id="3.40.1710.10">
    <property type="entry name" value="abc type-2 transporter like domain"/>
    <property type="match status" value="1"/>
</dbReference>
<feature type="transmembrane region" description="Helical" evidence="5">
    <location>
        <begin position="700"/>
        <end position="719"/>
    </location>
</feature>
<evidence type="ECO:0000313" key="6">
    <source>
        <dbReference type="EMBL" id="PTA68519.1"/>
    </source>
</evidence>
<gene>
    <name evidence="6" type="ORF">C8263_06890</name>
</gene>
<feature type="transmembrane region" description="Helical" evidence="5">
    <location>
        <begin position="657"/>
        <end position="679"/>
    </location>
</feature>
<organism evidence="6 7">
    <name type="scientific">Deinococcus arcticus</name>
    <dbReference type="NCBI Taxonomy" id="2136176"/>
    <lineage>
        <taxon>Bacteria</taxon>
        <taxon>Thermotogati</taxon>
        <taxon>Deinococcota</taxon>
        <taxon>Deinococci</taxon>
        <taxon>Deinococcales</taxon>
        <taxon>Deinococcaceae</taxon>
        <taxon>Deinococcus</taxon>
    </lineage>
</organism>
<dbReference type="InterPro" id="IPR023908">
    <property type="entry name" value="xxxLxxG_rpt"/>
</dbReference>
<feature type="transmembrane region" description="Helical" evidence="5">
    <location>
        <begin position="28"/>
        <end position="49"/>
    </location>
</feature>
<dbReference type="AlphaFoldDB" id="A0A2T3W9D9"/>
<feature type="transmembrane region" description="Helical" evidence="5">
    <location>
        <begin position="725"/>
        <end position="748"/>
    </location>
</feature>
<dbReference type="NCBIfam" id="TIGR03057">
    <property type="entry name" value="xxxLxxG_by_4"/>
    <property type="match status" value="2"/>
</dbReference>
<reference evidence="6 7" key="1">
    <citation type="submission" date="2018-03" db="EMBL/GenBank/DDBJ databases">
        <title>Draft genome of Deinococcus sp. OD32.</title>
        <authorList>
            <person name="Wang X.-P."/>
            <person name="Du Z.-J."/>
        </authorList>
    </citation>
    <scope>NUCLEOTIDE SEQUENCE [LARGE SCALE GENOMIC DNA]</scope>
    <source>
        <strain evidence="6 7">OD32</strain>
    </source>
</reference>